<dbReference type="Proteomes" id="UP000031386">
    <property type="component" value="Chromosome"/>
</dbReference>
<evidence type="ECO:0000313" key="5">
    <source>
        <dbReference type="Proteomes" id="UP000031386"/>
    </source>
</evidence>
<dbReference type="OrthoDB" id="394960at2"/>
<reference evidence="4 5" key="1">
    <citation type="submission" date="2014-10" db="EMBL/GenBank/DDBJ databases">
        <title>Complete genome sequence of Parvimonas micra KCOM 1535 (= ChDC B708).</title>
        <authorList>
            <person name="Kook J.-K."/>
            <person name="Park S.-N."/>
            <person name="Lim Y.K."/>
            <person name="Roh H."/>
        </authorList>
    </citation>
    <scope>NUCLEOTIDE SEQUENCE [LARGE SCALE GENOMIC DNA]</scope>
    <source>
        <strain evidence="5">KCOM 1535 / ChDC B708</strain>
    </source>
</reference>
<keyword evidence="5" id="KW-1185">Reference proteome</keyword>
<dbReference type="Gene3D" id="3.40.50.1220">
    <property type="entry name" value="TPP-binding domain"/>
    <property type="match status" value="1"/>
</dbReference>
<dbReference type="PROSITE" id="PS50305">
    <property type="entry name" value="SIRTUIN"/>
    <property type="match status" value="1"/>
</dbReference>
<proteinExistence type="predicted"/>
<dbReference type="AlphaFoldDB" id="A0A0B4S0E8"/>
<dbReference type="InterPro" id="IPR026590">
    <property type="entry name" value="Ssirtuin_cat_dom"/>
</dbReference>
<name>A0A0B4S0E8_9FIRM</name>
<comment type="caution">
    <text evidence="2">Lacks conserved residue(s) required for the propagation of feature annotation.</text>
</comment>
<evidence type="ECO:0000259" key="3">
    <source>
        <dbReference type="PROSITE" id="PS50305"/>
    </source>
</evidence>
<sequence length="329" mass="38421">MKENYNKTDGYRESIQMGLKGLKTVGKNISSESELNKEKIEFLKNEIENADAIVIGAGAGLSTSAGFTYSGERFEKYFFDFSKKFGITDMYSGGFYPFPDRETLWAWWARHIYFNRYIEPPKSVYRDLFSIVKDKEYFVITTNVDHQFQRAGFDKKRLFYTQGDYGLFQSVNPQNQKTYDNEEWVMKAIEVQGFKKNEEGIFDMPENREISMKIPTDMIPKCPDDDLDVTMNLRADSSFVEDEGWHKASKEYYNFLEKYKDKHILFLELGVGNNTPVIIKYPFWQMAIENKNSVYACINYKEAFCPTQIKDRSICIDGDIGDVLEKIME</sequence>
<dbReference type="RefSeq" id="WP_041953352.1">
    <property type="nucleotide sequence ID" value="NZ_CP009761.1"/>
</dbReference>
<keyword evidence="1" id="KW-0520">NAD</keyword>
<protein>
    <recommendedName>
        <fullName evidence="3">Deacetylase sirtuin-type domain-containing protein</fullName>
    </recommendedName>
</protein>
<feature type="domain" description="Deacetylase sirtuin-type" evidence="3">
    <location>
        <begin position="33"/>
        <end position="329"/>
    </location>
</feature>
<dbReference type="STRING" id="33033.NW74_00800"/>
<dbReference type="KEGG" id="pmic:NW74_00800"/>
<accession>A0A0B4S0E8</accession>
<dbReference type="EMBL" id="CP009761">
    <property type="protein sequence ID" value="AIZ36009.1"/>
    <property type="molecule type" value="Genomic_DNA"/>
</dbReference>
<evidence type="ECO:0000256" key="2">
    <source>
        <dbReference type="PROSITE-ProRule" id="PRU00236"/>
    </source>
</evidence>
<dbReference type="SUPFAM" id="SSF52467">
    <property type="entry name" value="DHS-like NAD/FAD-binding domain"/>
    <property type="match status" value="1"/>
</dbReference>
<dbReference type="InterPro" id="IPR029035">
    <property type="entry name" value="DHS-like_NAD/FAD-binding_dom"/>
</dbReference>
<evidence type="ECO:0000313" key="4">
    <source>
        <dbReference type="EMBL" id="AIZ36009.1"/>
    </source>
</evidence>
<evidence type="ECO:0000256" key="1">
    <source>
        <dbReference type="ARBA" id="ARBA00023027"/>
    </source>
</evidence>
<gene>
    <name evidence="4" type="ORF">NW74_00800</name>
</gene>
<organism evidence="4 5">
    <name type="scientific">Parvimonas micra</name>
    <dbReference type="NCBI Taxonomy" id="33033"/>
    <lineage>
        <taxon>Bacteria</taxon>
        <taxon>Bacillati</taxon>
        <taxon>Bacillota</taxon>
        <taxon>Tissierellia</taxon>
        <taxon>Tissierellales</taxon>
        <taxon>Peptoniphilaceae</taxon>
        <taxon>Parvimonas</taxon>
    </lineage>
</organism>